<feature type="region of interest" description="Disordered" evidence="4">
    <location>
        <begin position="34"/>
        <end position="58"/>
    </location>
</feature>
<dbReference type="GO" id="GO:0005829">
    <property type="term" value="C:cytosol"/>
    <property type="evidence" value="ECO:0007669"/>
    <property type="project" value="TreeGrafter"/>
</dbReference>
<evidence type="ECO:0000256" key="2">
    <source>
        <dbReference type="ARBA" id="ARBA00022679"/>
    </source>
</evidence>
<evidence type="ECO:0000313" key="7">
    <source>
        <dbReference type="Proteomes" id="UP000567885"/>
    </source>
</evidence>
<dbReference type="PANTHER" id="PTHR23117">
    <property type="entry name" value="GUANYLATE KINASE-RELATED"/>
    <property type="match status" value="1"/>
</dbReference>
<dbReference type="InterPro" id="IPR027417">
    <property type="entry name" value="P-loop_NTPase"/>
</dbReference>
<dbReference type="PANTHER" id="PTHR23117:SF13">
    <property type="entry name" value="GUANYLATE KINASE"/>
    <property type="match status" value="1"/>
</dbReference>
<dbReference type="GO" id="GO:0004385">
    <property type="term" value="F:GMP kinase activity"/>
    <property type="evidence" value="ECO:0007669"/>
    <property type="project" value="TreeGrafter"/>
</dbReference>
<evidence type="ECO:0000313" key="6">
    <source>
        <dbReference type="EMBL" id="KAF5660562.1"/>
    </source>
</evidence>
<dbReference type="Gene3D" id="3.30.63.10">
    <property type="entry name" value="Guanylate Kinase phosphate binding domain"/>
    <property type="match status" value="1"/>
</dbReference>
<dbReference type="PROSITE" id="PS50052">
    <property type="entry name" value="GUANYLATE_KINASE_2"/>
    <property type="match status" value="1"/>
</dbReference>
<dbReference type="InterPro" id="IPR008144">
    <property type="entry name" value="Guanylate_kin-like_dom"/>
</dbReference>
<dbReference type="SUPFAM" id="SSF52540">
    <property type="entry name" value="P-loop containing nucleoside triphosphate hydrolases"/>
    <property type="match status" value="1"/>
</dbReference>
<feature type="domain" description="Guanylate kinase-like" evidence="5">
    <location>
        <begin position="1"/>
        <end position="193"/>
    </location>
</feature>
<accession>A0A8H5T1D8</accession>
<dbReference type="OrthoDB" id="6334211at2759"/>
<dbReference type="EMBL" id="JAAGWQ010000195">
    <property type="protein sequence ID" value="KAF5660562.1"/>
    <property type="molecule type" value="Genomic_DNA"/>
</dbReference>
<comment type="caution">
    <text evidence="6">The sequence shown here is derived from an EMBL/GenBank/DDBJ whole genome shotgun (WGS) entry which is preliminary data.</text>
</comment>
<gene>
    <name evidence="6" type="ORF">FHETE_8902</name>
</gene>
<keyword evidence="3 6" id="KW-0418">Kinase</keyword>
<dbReference type="InterPro" id="IPR008145">
    <property type="entry name" value="GK/Ca_channel_bsu"/>
</dbReference>
<evidence type="ECO:0000259" key="5">
    <source>
        <dbReference type="PROSITE" id="PS50052"/>
    </source>
</evidence>
<keyword evidence="2" id="KW-0808">Transferase</keyword>
<evidence type="ECO:0000256" key="1">
    <source>
        <dbReference type="ARBA" id="ARBA00005790"/>
    </source>
</evidence>
<reference evidence="6 7" key="1">
    <citation type="submission" date="2020-05" db="EMBL/GenBank/DDBJ databases">
        <title>Identification and distribution of gene clusters putatively required for synthesis of sphingolipid metabolism inhibitors in phylogenetically diverse species of the filamentous fungus Fusarium.</title>
        <authorList>
            <person name="Kim H.-S."/>
            <person name="Busman M."/>
            <person name="Brown D.W."/>
            <person name="Divon H."/>
            <person name="Uhlig S."/>
            <person name="Proctor R.H."/>
        </authorList>
    </citation>
    <scope>NUCLEOTIDE SEQUENCE [LARGE SCALE GENOMIC DNA]</scope>
    <source>
        <strain evidence="6 7">NRRL 20693</strain>
    </source>
</reference>
<organism evidence="6 7">
    <name type="scientific">Fusarium heterosporum</name>
    <dbReference type="NCBI Taxonomy" id="42747"/>
    <lineage>
        <taxon>Eukaryota</taxon>
        <taxon>Fungi</taxon>
        <taxon>Dikarya</taxon>
        <taxon>Ascomycota</taxon>
        <taxon>Pezizomycotina</taxon>
        <taxon>Sordariomycetes</taxon>
        <taxon>Hypocreomycetidae</taxon>
        <taxon>Hypocreales</taxon>
        <taxon>Nectriaceae</taxon>
        <taxon>Fusarium</taxon>
        <taxon>Fusarium heterosporum species complex</taxon>
    </lineage>
</organism>
<name>A0A8H5T1D8_FUSHE</name>
<protein>
    <submittedName>
        <fullName evidence="6">Guanylate kinase</fullName>
    </submittedName>
</protein>
<proteinExistence type="inferred from homology"/>
<evidence type="ECO:0000256" key="4">
    <source>
        <dbReference type="SAM" id="MobiDB-lite"/>
    </source>
</evidence>
<dbReference type="Pfam" id="PF00625">
    <property type="entry name" value="Guanylate_kin"/>
    <property type="match status" value="1"/>
</dbReference>
<dbReference type="AlphaFoldDB" id="A0A8H5T1D8"/>
<keyword evidence="7" id="KW-1185">Reference proteome</keyword>
<dbReference type="Proteomes" id="UP000567885">
    <property type="component" value="Unassembled WGS sequence"/>
</dbReference>
<sequence length="218" mass="24956">MSTGPSSSPVPLALAKGTYQVAPRHTPLSFALTVSHTSRPPDPDEDERSYQFTNGRSSERSCREAPLLSVLRSPVITTARRFRLSIRGVLDQDLVTLPDIDMKGANAMRKLERLDARYTFISPYKVFMIDTCIRRKDTESEASIQERITQAEDGIKHYKDHKQHYKKHWDAFDFIIASDDYEQSFGVLERFALSGNLSLFDRSQRYLFGYVTPVFILL</sequence>
<evidence type="ECO:0000256" key="3">
    <source>
        <dbReference type="ARBA" id="ARBA00022777"/>
    </source>
</evidence>
<comment type="similarity">
    <text evidence="1">Belongs to the guanylate kinase family.</text>
</comment>
<dbReference type="Gene3D" id="3.40.50.300">
    <property type="entry name" value="P-loop containing nucleotide triphosphate hydrolases"/>
    <property type="match status" value="1"/>
</dbReference>